<evidence type="ECO:0000256" key="8">
    <source>
        <dbReference type="ARBA" id="ARBA00023136"/>
    </source>
</evidence>
<comment type="subcellular location">
    <subcellularLocation>
        <location evidence="1">Endomembrane system</location>
        <topology evidence="1">Multi-pass membrane protein</topology>
    </subcellularLocation>
</comment>
<feature type="transmembrane region" description="Helical" evidence="9">
    <location>
        <begin position="6"/>
        <end position="24"/>
    </location>
</feature>
<keyword evidence="3" id="KW-0813">Transport</keyword>
<keyword evidence="7" id="KW-0406">Ion transport</keyword>
<dbReference type="eggNOG" id="ENOG502S76V">
    <property type="taxonomic scope" value="Eukaryota"/>
</dbReference>
<evidence type="ECO:0000256" key="2">
    <source>
        <dbReference type="ARBA" id="ARBA00008328"/>
    </source>
</evidence>
<reference evidence="10 11" key="1">
    <citation type="journal article" date="2011" name="Proc. Natl. Acad. Sci. U.S.A.">
        <title>Evolutionary erosion of yeast sex chromosomes by mating-type switching accidents.</title>
        <authorList>
            <person name="Gordon J.L."/>
            <person name="Armisen D."/>
            <person name="Proux-Wera E."/>
            <person name="Oheigeartaigh S.S."/>
            <person name="Byrne K.P."/>
            <person name="Wolfe K.H."/>
        </authorList>
    </citation>
    <scope>NUCLEOTIDE SEQUENCE [LARGE SCALE GENOMIC DNA]</scope>
    <source>
        <strain evidence="11">ATCC MYA-139 / BCRC 22969 / CBS 8797 / CCRC 22969 / KCTC 17520 / NBRC 10181 / NCYC 3082</strain>
    </source>
</reference>
<feature type="transmembrane region" description="Helical" evidence="9">
    <location>
        <begin position="36"/>
        <end position="59"/>
    </location>
</feature>
<dbReference type="GO" id="GO:0000032">
    <property type="term" value="P:cell wall mannoprotein biosynthetic process"/>
    <property type="evidence" value="ECO:0007669"/>
    <property type="project" value="EnsemblFungi"/>
</dbReference>
<dbReference type="STRING" id="1071383.J7S943"/>
<evidence type="ECO:0000313" key="10">
    <source>
        <dbReference type="EMBL" id="CCK71909.1"/>
    </source>
</evidence>
<dbReference type="GO" id="GO:0065003">
    <property type="term" value="P:protein-containing complex assembly"/>
    <property type="evidence" value="ECO:0007669"/>
    <property type="project" value="EnsemblFungi"/>
</dbReference>
<evidence type="ECO:0000313" key="11">
    <source>
        <dbReference type="Proteomes" id="UP000006310"/>
    </source>
</evidence>
<evidence type="ECO:0000256" key="9">
    <source>
        <dbReference type="SAM" id="Phobius"/>
    </source>
</evidence>
<dbReference type="GO" id="GO:0007035">
    <property type="term" value="P:vacuolar acidification"/>
    <property type="evidence" value="ECO:0007669"/>
    <property type="project" value="EnsemblFungi"/>
</dbReference>
<dbReference type="KEGG" id="kng:KNAG_0I01180"/>
<dbReference type="GeneID" id="34527652"/>
<keyword evidence="5" id="KW-0375">Hydrogen ion transport</keyword>
<dbReference type="GO" id="GO:0000329">
    <property type="term" value="C:fungal-type vacuole membrane"/>
    <property type="evidence" value="ECO:0007669"/>
    <property type="project" value="EnsemblFungi"/>
</dbReference>
<proteinExistence type="inferred from homology"/>
<dbReference type="EMBL" id="HE978322">
    <property type="protein sequence ID" value="CCK71909.1"/>
    <property type="molecule type" value="Genomic_DNA"/>
</dbReference>
<evidence type="ECO:0000256" key="7">
    <source>
        <dbReference type="ARBA" id="ARBA00023065"/>
    </source>
</evidence>
<evidence type="ECO:0000256" key="3">
    <source>
        <dbReference type="ARBA" id="ARBA00022448"/>
    </source>
</evidence>
<accession>J7S943</accession>
<dbReference type="PANTHER" id="PTHR12263">
    <property type="entry name" value="VACUOLAR ATP SYNTHASE SUBUNIT H"/>
    <property type="match status" value="1"/>
</dbReference>
<dbReference type="RefSeq" id="XP_022466154.1">
    <property type="nucleotide sequence ID" value="XM_022609794.1"/>
</dbReference>
<dbReference type="PANTHER" id="PTHR12263:SF0">
    <property type="entry name" value="V-TYPE PROTON ATPASE SUBUNIT"/>
    <property type="match status" value="1"/>
</dbReference>
<protein>
    <recommendedName>
        <fullName evidence="12">V-type proton ATPase subunit</fullName>
    </recommendedName>
</protein>
<keyword evidence="8 9" id="KW-0472">Membrane</keyword>
<comment type="similarity">
    <text evidence="2">Belongs to the V-ATPase e1/e2 subunit family.</text>
</comment>
<sequence>MSFYTVVAVLIVVSLLSVGFWFVAPKENQTVWRNTVILSLAMMYLMWAITYLCQLHPLVAPRRSDLRPE</sequence>
<evidence type="ECO:0000256" key="4">
    <source>
        <dbReference type="ARBA" id="ARBA00022692"/>
    </source>
</evidence>
<keyword evidence="6 9" id="KW-1133">Transmembrane helix</keyword>
<dbReference type="OrthoDB" id="1508846at2759"/>
<dbReference type="Pfam" id="PF05493">
    <property type="entry name" value="ATP_synt_H"/>
    <property type="match status" value="1"/>
</dbReference>
<gene>
    <name evidence="10" type="primary">KNAG0I01180</name>
    <name evidence="10" type="ordered locus">KNAG_0I01180</name>
</gene>
<evidence type="ECO:0000256" key="1">
    <source>
        <dbReference type="ARBA" id="ARBA00004127"/>
    </source>
</evidence>
<dbReference type="HOGENOM" id="CLU_170555_1_0_1"/>
<keyword evidence="4 9" id="KW-0812">Transmembrane</keyword>
<dbReference type="InterPro" id="IPR008389">
    <property type="entry name" value="ATPase_V0-cplx_e1/e2_su"/>
</dbReference>
<dbReference type="OMA" id="WAITYLC"/>
<organism evidence="10 11">
    <name type="scientific">Huiozyma naganishii (strain ATCC MYA-139 / BCRC 22969 / CBS 8797 / KCTC 17520 / NBRC 10181 / NCYC 3082 / Yp74L-3)</name>
    <name type="common">Yeast</name>
    <name type="synonym">Kazachstania naganishii</name>
    <dbReference type="NCBI Taxonomy" id="1071383"/>
    <lineage>
        <taxon>Eukaryota</taxon>
        <taxon>Fungi</taxon>
        <taxon>Dikarya</taxon>
        <taxon>Ascomycota</taxon>
        <taxon>Saccharomycotina</taxon>
        <taxon>Saccharomycetes</taxon>
        <taxon>Saccharomycetales</taxon>
        <taxon>Saccharomycetaceae</taxon>
        <taxon>Huiozyma</taxon>
    </lineage>
</organism>
<dbReference type="AlphaFoldDB" id="J7S943"/>
<name>J7S943_HUIN7</name>
<dbReference type="Proteomes" id="UP000006310">
    <property type="component" value="Chromosome 9"/>
</dbReference>
<dbReference type="GO" id="GO:0000220">
    <property type="term" value="C:vacuolar proton-transporting V-type ATPase, V0 domain"/>
    <property type="evidence" value="ECO:0007669"/>
    <property type="project" value="EnsemblFungi"/>
</dbReference>
<evidence type="ECO:0000256" key="6">
    <source>
        <dbReference type="ARBA" id="ARBA00022989"/>
    </source>
</evidence>
<reference evidence="11" key="2">
    <citation type="submission" date="2012-08" db="EMBL/GenBank/DDBJ databases">
        <title>Genome sequence of Kazachstania naganishii.</title>
        <authorList>
            <person name="Gordon J.L."/>
            <person name="Armisen D."/>
            <person name="Proux-Wera E."/>
            <person name="OhEigeartaigh S.S."/>
            <person name="Byrne K.P."/>
            <person name="Wolfe K.H."/>
        </authorList>
    </citation>
    <scope>NUCLEOTIDE SEQUENCE [LARGE SCALE GENOMIC DNA]</scope>
    <source>
        <strain evidence="11">ATCC MYA-139 / BCRC 22969 / CBS 8797 / CCRC 22969 / KCTC 17520 / NBRC 10181 / NCYC 3082</strain>
    </source>
</reference>
<evidence type="ECO:0000256" key="5">
    <source>
        <dbReference type="ARBA" id="ARBA00022781"/>
    </source>
</evidence>
<evidence type="ECO:0008006" key="12">
    <source>
        <dbReference type="Google" id="ProtNLM"/>
    </source>
</evidence>
<keyword evidence="11" id="KW-1185">Reference proteome</keyword>
<dbReference type="GO" id="GO:0012505">
    <property type="term" value="C:endomembrane system"/>
    <property type="evidence" value="ECO:0007669"/>
    <property type="project" value="UniProtKB-SubCell"/>
</dbReference>
<dbReference type="GO" id="GO:0046961">
    <property type="term" value="F:proton-transporting ATPase activity, rotational mechanism"/>
    <property type="evidence" value="ECO:0007669"/>
    <property type="project" value="EnsemblFungi"/>
</dbReference>